<protein>
    <submittedName>
        <fullName evidence="3">Uncharacterized protein</fullName>
    </submittedName>
</protein>
<reference evidence="3 4" key="1">
    <citation type="journal article" date="2021" name="Commun. Biol.">
        <title>The genome of Shorea leprosula (Dipterocarpaceae) highlights the ecological relevance of drought in aseasonal tropical rainforests.</title>
        <authorList>
            <person name="Ng K.K.S."/>
            <person name="Kobayashi M.J."/>
            <person name="Fawcett J.A."/>
            <person name="Hatakeyama M."/>
            <person name="Paape T."/>
            <person name="Ng C.H."/>
            <person name="Ang C.C."/>
            <person name="Tnah L.H."/>
            <person name="Lee C.T."/>
            <person name="Nishiyama T."/>
            <person name="Sese J."/>
            <person name="O'Brien M.J."/>
            <person name="Copetti D."/>
            <person name="Mohd Noor M.I."/>
            <person name="Ong R.C."/>
            <person name="Putra M."/>
            <person name="Sireger I.Z."/>
            <person name="Indrioko S."/>
            <person name="Kosugi Y."/>
            <person name="Izuno A."/>
            <person name="Isagi Y."/>
            <person name="Lee S.L."/>
            <person name="Shimizu K.K."/>
        </authorList>
    </citation>
    <scope>NUCLEOTIDE SEQUENCE [LARGE SCALE GENOMIC DNA]</scope>
    <source>
        <strain evidence="3">214</strain>
    </source>
</reference>
<accession>A0AAV5L9G2</accession>
<feature type="coiled-coil region" evidence="1">
    <location>
        <begin position="376"/>
        <end position="403"/>
    </location>
</feature>
<feature type="coiled-coil region" evidence="1">
    <location>
        <begin position="432"/>
        <end position="459"/>
    </location>
</feature>
<feature type="compositionally biased region" description="Low complexity" evidence="2">
    <location>
        <begin position="144"/>
        <end position="153"/>
    </location>
</feature>
<gene>
    <name evidence="3" type="ORF">SLEP1_g41921</name>
</gene>
<organism evidence="3 4">
    <name type="scientific">Rubroshorea leprosula</name>
    <dbReference type="NCBI Taxonomy" id="152421"/>
    <lineage>
        <taxon>Eukaryota</taxon>
        <taxon>Viridiplantae</taxon>
        <taxon>Streptophyta</taxon>
        <taxon>Embryophyta</taxon>
        <taxon>Tracheophyta</taxon>
        <taxon>Spermatophyta</taxon>
        <taxon>Magnoliopsida</taxon>
        <taxon>eudicotyledons</taxon>
        <taxon>Gunneridae</taxon>
        <taxon>Pentapetalae</taxon>
        <taxon>rosids</taxon>
        <taxon>malvids</taxon>
        <taxon>Malvales</taxon>
        <taxon>Dipterocarpaceae</taxon>
        <taxon>Rubroshorea</taxon>
    </lineage>
</organism>
<dbReference type="EMBL" id="BPVZ01000100">
    <property type="protein sequence ID" value="GKV33402.1"/>
    <property type="molecule type" value="Genomic_DNA"/>
</dbReference>
<feature type="region of interest" description="Disordered" evidence="2">
    <location>
        <begin position="105"/>
        <end position="195"/>
    </location>
</feature>
<evidence type="ECO:0000313" key="3">
    <source>
        <dbReference type="EMBL" id="GKV33402.1"/>
    </source>
</evidence>
<evidence type="ECO:0000256" key="2">
    <source>
        <dbReference type="SAM" id="MobiDB-lite"/>
    </source>
</evidence>
<evidence type="ECO:0000256" key="1">
    <source>
        <dbReference type="SAM" id="Coils"/>
    </source>
</evidence>
<proteinExistence type="predicted"/>
<keyword evidence="4" id="KW-1185">Reference proteome</keyword>
<name>A0AAV5L9G2_9ROSI</name>
<evidence type="ECO:0000313" key="4">
    <source>
        <dbReference type="Proteomes" id="UP001054252"/>
    </source>
</evidence>
<comment type="caution">
    <text evidence="3">The sequence shown here is derived from an EMBL/GenBank/DDBJ whole genome shotgun (WGS) entry which is preliminary data.</text>
</comment>
<dbReference type="Proteomes" id="UP001054252">
    <property type="component" value="Unassembled WGS sequence"/>
</dbReference>
<dbReference type="AlphaFoldDB" id="A0AAV5L9G2"/>
<keyword evidence="1" id="KW-0175">Coiled coil</keyword>
<sequence>MLPLVFQDAAANLHHAAKASLKDRTVQIQRNDLTRPTRRANCSVHLLPPSGLARVKSDAGVPLTLLKVRKEDFPNDPLLPHGRPLCRWREERWIKMRAPKLQVKRKFVAPADSTEEDTPSKQQRTGGIKRSAVKPSAAKKLIKSASPSRSSSATEIETQPDKTEDVSLGPAATKAPVEDISAEGDGSNSAPLAPNLPMVLHPPQRPNELIDLSLDKENTPTPVASPARHVHVDDIESVAADVPMIDDDLENELLAQLDMLMDTPTKSRSATDSKGKAIAEKVDFDINLPTQEQITAFEAAQILSRAPQLSSAQQKFWADFTSIYTHFSRKFRVFESKVAAADSVRKFVADSTAAVLKKKEEFLAAKEAHVTQITHVQGLKEKISNLEAKLSELRNQVPLAEQSEKSLAEQRNKLRVDMEVGLKSAAKIKEQLPSFTASADEATKEIKNMREEWSSWQNNLC</sequence>